<dbReference type="InterPro" id="IPR021027">
    <property type="entry name" value="Transposase_put_HTH"/>
</dbReference>
<dbReference type="EMBL" id="CP086322">
    <property type="protein sequence ID" value="UQA95904.1"/>
    <property type="molecule type" value="Genomic_DNA"/>
</dbReference>
<sequence length="35" mass="3841">MQLGYQFRLYPSAPQKQRLAREFGCGALAGPEDAA</sequence>
<keyword evidence="3" id="KW-1185">Reference proteome</keyword>
<name>A0ABY4MDP9_9ACTN</name>
<organism evidence="2 3">
    <name type="scientific">Streptomyces halobius</name>
    <dbReference type="NCBI Taxonomy" id="2879846"/>
    <lineage>
        <taxon>Bacteria</taxon>
        <taxon>Bacillati</taxon>
        <taxon>Actinomycetota</taxon>
        <taxon>Actinomycetes</taxon>
        <taxon>Kitasatosporales</taxon>
        <taxon>Streptomycetaceae</taxon>
        <taxon>Streptomyces</taxon>
    </lineage>
</organism>
<evidence type="ECO:0000259" key="1">
    <source>
        <dbReference type="Pfam" id="PF12323"/>
    </source>
</evidence>
<accession>A0ABY4MDP9</accession>
<dbReference type="Proteomes" id="UP000830115">
    <property type="component" value="Chromosome"/>
</dbReference>
<proteinExistence type="predicted"/>
<dbReference type="RefSeq" id="WP_406708046.1">
    <property type="nucleotide sequence ID" value="NZ_CP086322.1"/>
</dbReference>
<evidence type="ECO:0000313" key="3">
    <source>
        <dbReference type="Proteomes" id="UP000830115"/>
    </source>
</evidence>
<feature type="domain" description="Transposase putative helix-turn-helix" evidence="1">
    <location>
        <begin position="1"/>
        <end position="25"/>
    </location>
</feature>
<gene>
    <name evidence="2" type="ORF">K9S39_32150</name>
</gene>
<evidence type="ECO:0000313" key="2">
    <source>
        <dbReference type="EMBL" id="UQA95904.1"/>
    </source>
</evidence>
<reference evidence="2" key="1">
    <citation type="submission" date="2021-10" db="EMBL/GenBank/DDBJ databases">
        <title>Streptomyces nigrumlapis sp.nov.,an antimicrobial producing actinobacterium isolated from Black Gobi rocks.</title>
        <authorList>
            <person name="Wen Y."/>
            <person name="Zhang W."/>
            <person name="Liu X.G."/>
        </authorList>
    </citation>
    <scope>NUCLEOTIDE SEQUENCE</scope>
    <source>
        <strain evidence="2">ST13-2-2</strain>
    </source>
</reference>
<dbReference type="Pfam" id="PF12323">
    <property type="entry name" value="HTH_OrfB_IS605"/>
    <property type="match status" value="1"/>
</dbReference>
<protein>
    <submittedName>
        <fullName evidence="2">Helix-turn-helix domain-containing protein</fullName>
    </submittedName>
</protein>